<feature type="region of interest" description="Disordered" evidence="1">
    <location>
        <begin position="457"/>
        <end position="489"/>
    </location>
</feature>
<evidence type="ECO:0000256" key="1">
    <source>
        <dbReference type="SAM" id="MobiDB-lite"/>
    </source>
</evidence>
<name>A0AAW0F175_9TRYP</name>
<feature type="region of interest" description="Disordered" evidence="1">
    <location>
        <begin position="65"/>
        <end position="174"/>
    </location>
</feature>
<comment type="caution">
    <text evidence="2">The sequence shown here is derived from an EMBL/GenBank/DDBJ whole genome shotgun (WGS) entry which is preliminary data.</text>
</comment>
<proteinExistence type="predicted"/>
<protein>
    <submittedName>
        <fullName evidence="2">Uncharacterized protein</fullName>
    </submittedName>
</protein>
<accession>A0AAW0F175</accession>
<sequence>MEPSVGRRTGRDGQQCVFYFHAHARASRLLVAHRTMDALVQMLASIAGGDERAVNPFAPTDVNCRGTRVAASPRPTAPQETETTMDSHVSHPAPSEVDYSCVDTEGGAVSATGTPPSVPPTMQPAPLAQPSATTDTQSTSSYQAVPPPSPCATVDALSSAPAAPPAASSEPAQPLPRVPLQLQWTPPRHAVDTAFVRRQQALLAHRRVVAHLSPLELPCGSYASMFAAAAEYSRRTRCFRAAAVTKDTILSTWTLLVHCAALCLLCPTEMDERVQANYSAAQGGRKKLRNLRHGRCGGTGAVDGTLTCSSACLSGVYVHRISDSAFEVGVVVDGAPHDPWLLRLLQCLRQWCLVSLDCSSVALPIGASLRSVSMRLWWTQQETRVTPGSLLPPITVIVEDRVRHPDGARRTRGGGGSTGDADDALFSAYDEAVLFLARPVASQLLGTVALPLPRTISDAPSDSRGALQSTTNGNGRRRRFPPPPPVSGVQGAHLLSRGVVQATLMFADSAVAAVGEHLLAVELQPAPPYRPFVPTLCANLSPFLVVHPSEA</sequence>
<feature type="compositionally biased region" description="Polar residues" evidence="1">
    <location>
        <begin position="78"/>
        <end position="87"/>
    </location>
</feature>
<evidence type="ECO:0000313" key="2">
    <source>
        <dbReference type="EMBL" id="KAK7199824.1"/>
    </source>
</evidence>
<reference evidence="2 3" key="1">
    <citation type="journal article" date="2021" name="MBio">
        <title>A New Model Trypanosomatid, Novymonas esmeraldas: Genomic Perception of Its 'Candidatus Pandoraea novymonadis' Endosymbiont.</title>
        <authorList>
            <person name="Zakharova A."/>
            <person name="Saura A."/>
            <person name="Butenko A."/>
            <person name="Podesvova L."/>
            <person name="Warmusova S."/>
            <person name="Kostygov A.Y."/>
            <person name="Nenarokova A."/>
            <person name="Lukes J."/>
            <person name="Opperdoes F.R."/>
            <person name="Yurchenko V."/>
        </authorList>
    </citation>
    <scope>NUCLEOTIDE SEQUENCE [LARGE SCALE GENOMIC DNA]</scope>
    <source>
        <strain evidence="2 3">E262AT.01</strain>
    </source>
</reference>
<organism evidence="2 3">
    <name type="scientific">Novymonas esmeraldas</name>
    <dbReference type="NCBI Taxonomy" id="1808958"/>
    <lineage>
        <taxon>Eukaryota</taxon>
        <taxon>Discoba</taxon>
        <taxon>Euglenozoa</taxon>
        <taxon>Kinetoplastea</taxon>
        <taxon>Metakinetoplastina</taxon>
        <taxon>Trypanosomatida</taxon>
        <taxon>Trypanosomatidae</taxon>
        <taxon>Novymonas</taxon>
    </lineage>
</organism>
<dbReference type="AlphaFoldDB" id="A0AAW0F175"/>
<keyword evidence="3" id="KW-1185">Reference proteome</keyword>
<gene>
    <name evidence="2" type="ORF">NESM_000029600</name>
</gene>
<evidence type="ECO:0000313" key="3">
    <source>
        <dbReference type="Proteomes" id="UP001430356"/>
    </source>
</evidence>
<feature type="compositionally biased region" description="Polar residues" evidence="1">
    <location>
        <begin position="130"/>
        <end position="143"/>
    </location>
</feature>
<dbReference type="Proteomes" id="UP001430356">
    <property type="component" value="Unassembled WGS sequence"/>
</dbReference>
<dbReference type="EMBL" id="JAECZO010000001">
    <property type="protein sequence ID" value="KAK7199824.1"/>
    <property type="molecule type" value="Genomic_DNA"/>
</dbReference>
<feature type="compositionally biased region" description="Low complexity" evidence="1">
    <location>
        <begin position="156"/>
        <end position="172"/>
    </location>
</feature>